<proteinExistence type="predicted"/>
<keyword evidence="2" id="KW-1185">Reference proteome</keyword>
<evidence type="ECO:0000313" key="2">
    <source>
        <dbReference type="Proteomes" id="UP000501891"/>
    </source>
</evidence>
<protein>
    <submittedName>
        <fullName evidence="1">Uncharacterized protein</fullName>
    </submittedName>
</protein>
<dbReference type="EMBL" id="CP051775">
    <property type="protein sequence ID" value="QJE74324.1"/>
    <property type="molecule type" value="Genomic_DNA"/>
</dbReference>
<accession>A0A858RA99</accession>
<name>A0A858RA99_9PROT</name>
<gene>
    <name evidence="1" type="ORF">HHL28_15690</name>
</gene>
<dbReference type="Proteomes" id="UP000501891">
    <property type="component" value="Chromosome"/>
</dbReference>
<dbReference type="AlphaFoldDB" id="A0A858RA99"/>
<reference evidence="1" key="1">
    <citation type="submission" date="2020-04" db="EMBL/GenBank/DDBJ databases">
        <title>A desert anoxygenic phototrophic bacterium fixes CO2 using RubisCO under aerobic conditions.</title>
        <authorList>
            <person name="Tang K."/>
        </authorList>
    </citation>
    <scope>NUCLEOTIDE SEQUENCE [LARGE SCALE GENOMIC DNA]</scope>
    <source>
        <strain evidence="1">MIMtkB3</strain>
    </source>
</reference>
<sequence length="81" mass="8548">MTSADALPPPGRMVRVARAARQHDGAEMVEPRELAAARFVAGQSPSLAARRLLLLMVVAAAEAGFAAQRHRLAKGDCPCRG</sequence>
<dbReference type="KEGG" id="acru:HHL28_15690"/>
<evidence type="ECO:0000313" key="1">
    <source>
        <dbReference type="EMBL" id="QJE74324.1"/>
    </source>
</evidence>
<organism evidence="1 2">
    <name type="scientific">Aerophototrophica crusticola</name>
    <dbReference type="NCBI Taxonomy" id="1709002"/>
    <lineage>
        <taxon>Bacteria</taxon>
        <taxon>Pseudomonadati</taxon>
        <taxon>Pseudomonadota</taxon>
        <taxon>Alphaproteobacteria</taxon>
        <taxon>Rhodospirillales</taxon>
        <taxon>Rhodospirillaceae</taxon>
        <taxon>Aerophototrophica</taxon>
    </lineage>
</organism>